<name>A0A5Q0Q679_9SPHI</name>
<dbReference type="RefSeq" id="WP_153509295.1">
    <property type="nucleotide sequence ID" value="NZ_CP045652.1"/>
</dbReference>
<evidence type="ECO:0008006" key="4">
    <source>
        <dbReference type="Google" id="ProtNLM"/>
    </source>
</evidence>
<dbReference type="KEGG" id="sphe:GFH32_00935"/>
<dbReference type="Proteomes" id="UP000326921">
    <property type="component" value="Chromosome"/>
</dbReference>
<proteinExistence type="predicted"/>
<evidence type="ECO:0000256" key="1">
    <source>
        <dbReference type="SAM" id="Phobius"/>
    </source>
</evidence>
<dbReference type="EMBL" id="CP045652">
    <property type="protein sequence ID" value="QGA24973.1"/>
    <property type="molecule type" value="Genomic_DNA"/>
</dbReference>
<dbReference type="AlphaFoldDB" id="A0A5Q0Q679"/>
<feature type="transmembrane region" description="Helical" evidence="1">
    <location>
        <begin position="45"/>
        <end position="65"/>
    </location>
</feature>
<feature type="transmembrane region" description="Helical" evidence="1">
    <location>
        <begin position="72"/>
        <end position="90"/>
    </location>
</feature>
<keyword evidence="3" id="KW-1185">Reference proteome</keyword>
<reference evidence="2 3" key="1">
    <citation type="submission" date="2019-10" db="EMBL/GenBank/DDBJ databases">
        <authorList>
            <person name="Dong K."/>
        </authorList>
    </citation>
    <scope>NUCLEOTIDE SEQUENCE [LARGE SCALE GENOMIC DNA]</scope>
    <source>
        <strain evidence="3">dk4302</strain>
    </source>
</reference>
<keyword evidence="1" id="KW-0472">Membrane</keyword>
<sequence>MQDSKKMLAYVSLILNLTYYGYWIYCGQFFTSFEAAKEQFSKIPIFGHFYWDIIFFIATLFSLIVFSRRNGVLNKLFVVLQTLFAFGYLWSNL</sequence>
<organism evidence="2 3">
    <name type="scientific">Sphingobacterium zhuxiongii</name>
    <dbReference type="NCBI Taxonomy" id="2662364"/>
    <lineage>
        <taxon>Bacteria</taxon>
        <taxon>Pseudomonadati</taxon>
        <taxon>Bacteroidota</taxon>
        <taxon>Sphingobacteriia</taxon>
        <taxon>Sphingobacteriales</taxon>
        <taxon>Sphingobacteriaceae</taxon>
        <taxon>Sphingobacterium</taxon>
    </lineage>
</organism>
<keyword evidence="1" id="KW-1133">Transmembrane helix</keyword>
<evidence type="ECO:0000313" key="3">
    <source>
        <dbReference type="Proteomes" id="UP000326921"/>
    </source>
</evidence>
<feature type="transmembrane region" description="Helical" evidence="1">
    <location>
        <begin position="7"/>
        <end position="25"/>
    </location>
</feature>
<keyword evidence="1" id="KW-0812">Transmembrane</keyword>
<gene>
    <name evidence="2" type="ORF">GFH32_00935</name>
</gene>
<evidence type="ECO:0000313" key="2">
    <source>
        <dbReference type="EMBL" id="QGA24973.1"/>
    </source>
</evidence>
<protein>
    <recommendedName>
        <fullName evidence="4">Tryptophan-rich sensory protein</fullName>
    </recommendedName>
</protein>
<accession>A0A5Q0Q679</accession>